<gene>
    <name evidence="1" type="ORF">J5Y10_08045</name>
</gene>
<dbReference type="NCBIfam" id="NF002769">
    <property type="entry name" value="PRK02853.1"/>
    <property type="match status" value="1"/>
</dbReference>
<accession>A0A940MW14</accession>
<evidence type="ECO:0000313" key="2">
    <source>
        <dbReference type="Proteomes" id="UP000677537"/>
    </source>
</evidence>
<sequence>MAELAMATEAAVRDIVRIELGHNAPLPSPFAEADRQQAVADLLTGNRFLPAGLPPGPYALHLCLRDGRLVLDVRDEADAPLHAYALALGPFRRLIKDYGMVIEGHEQAVVEGAADARIQAIDMGRRGLHNEAAELLRERLEGRVELDFETARRLFTLVCALHQRI</sequence>
<dbReference type="InterPro" id="IPR008321">
    <property type="entry name" value="UCP032146"/>
</dbReference>
<name>A0A940MW14_9PROT</name>
<proteinExistence type="predicted"/>
<dbReference type="Pfam" id="PF06793">
    <property type="entry name" value="UPF0262"/>
    <property type="match status" value="1"/>
</dbReference>
<comment type="caution">
    <text evidence="1">The sequence shown here is derived from an EMBL/GenBank/DDBJ whole genome shotgun (WGS) entry which is preliminary data.</text>
</comment>
<organism evidence="1 2">
    <name type="scientific">Roseomonas indoligenes</name>
    <dbReference type="NCBI Taxonomy" id="2820811"/>
    <lineage>
        <taxon>Bacteria</taxon>
        <taxon>Pseudomonadati</taxon>
        <taxon>Pseudomonadota</taxon>
        <taxon>Alphaproteobacteria</taxon>
        <taxon>Acetobacterales</taxon>
        <taxon>Roseomonadaceae</taxon>
        <taxon>Roseomonas</taxon>
    </lineage>
</organism>
<reference evidence="1" key="1">
    <citation type="submission" date="2021-03" db="EMBL/GenBank/DDBJ databases">
        <authorList>
            <person name="So Y."/>
        </authorList>
    </citation>
    <scope>NUCLEOTIDE SEQUENCE</scope>
    <source>
        <strain evidence="1">SG15</strain>
    </source>
</reference>
<dbReference type="EMBL" id="JAGIZA010000004">
    <property type="protein sequence ID" value="MBP0492728.1"/>
    <property type="molecule type" value="Genomic_DNA"/>
</dbReference>
<dbReference type="Proteomes" id="UP000677537">
    <property type="component" value="Unassembled WGS sequence"/>
</dbReference>
<keyword evidence="2" id="KW-1185">Reference proteome</keyword>
<evidence type="ECO:0000313" key="1">
    <source>
        <dbReference type="EMBL" id="MBP0492728.1"/>
    </source>
</evidence>
<dbReference type="AlphaFoldDB" id="A0A940MW14"/>
<protein>
    <submittedName>
        <fullName evidence="1">UPF0262 family protein</fullName>
    </submittedName>
</protein>